<dbReference type="InterPro" id="IPR024535">
    <property type="entry name" value="RHGA/B-epi-like_pectate_lyase"/>
</dbReference>
<dbReference type="Proteomes" id="UP001519332">
    <property type="component" value="Unassembled WGS sequence"/>
</dbReference>
<evidence type="ECO:0000259" key="6">
    <source>
        <dbReference type="Pfam" id="PF12708"/>
    </source>
</evidence>
<dbReference type="EMBL" id="JAGINW010000001">
    <property type="protein sequence ID" value="MBP2320225.1"/>
    <property type="molecule type" value="Genomic_DNA"/>
</dbReference>
<keyword evidence="5" id="KW-0732">Signal</keyword>
<dbReference type="InterPro" id="IPR012334">
    <property type="entry name" value="Pectin_lyas_fold"/>
</dbReference>
<protein>
    <submittedName>
        <fullName evidence="7">Polygalacturonase</fullName>
    </submittedName>
</protein>
<dbReference type="Pfam" id="PF00295">
    <property type="entry name" value="Glyco_hydro_28"/>
    <property type="match status" value="1"/>
</dbReference>
<dbReference type="Gene3D" id="2.160.20.10">
    <property type="entry name" value="Single-stranded right-handed beta-helix, Pectin lyase-like"/>
    <property type="match status" value="1"/>
</dbReference>
<dbReference type="SUPFAM" id="SSF51126">
    <property type="entry name" value="Pectin lyase-like"/>
    <property type="match status" value="1"/>
</dbReference>
<feature type="domain" description="Rhamnogalacturonase A/B/Epimerase-like pectate lyase" evidence="6">
    <location>
        <begin position="74"/>
        <end position="124"/>
    </location>
</feature>
<dbReference type="PROSITE" id="PS51318">
    <property type="entry name" value="TAT"/>
    <property type="match status" value="1"/>
</dbReference>
<accession>A0ABS4T805</accession>
<comment type="similarity">
    <text evidence="1 4">Belongs to the glycosyl hydrolase 28 family.</text>
</comment>
<dbReference type="InterPro" id="IPR000743">
    <property type="entry name" value="Glyco_hydro_28"/>
</dbReference>
<evidence type="ECO:0000256" key="5">
    <source>
        <dbReference type="SAM" id="SignalP"/>
    </source>
</evidence>
<dbReference type="PANTHER" id="PTHR31339">
    <property type="entry name" value="PECTIN LYASE-RELATED"/>
    <property type="match status" value="1"/>
</dbReference>
<dbReference type="InterPro" id="IPR011050">
    <property type="entry name" value="Pectin_lyase_fold/virulence"/>
</dbReference>
<evidence type="ECO:0000256" key="2">
    <source>
        <dbReference type="ARBA" id="ARBA00022801"/>
    </source>
</evidence>
<dbReference type="InterPro" id="IPR006311">
    <property type="entry name" value="TAT_signal"/>
</dbReference>
<feature type="chain" id="PRO_5045756981" evidence="5">
    <location>
        <begin position="30"/>
        <end position="466"/>
    </location>
</feature>
<evidence type="ECO:0000313" key="7">
    <source>
        <dbReference type="EMBL" id="MBP2320225.1"/>
    </source>
</evidence>
<name>A0ABS4T805_9PSEU</name>
<feature type="signal peptide" evidence="5">
    <location>
        <begin position="1"/>
        <end position="29"/>
    </location>
</feature>
<keyword evidence="3 4" id="KW-0326">Glycosidase</keyword>
<reference evidence="7 8" key="1">
    <citation type="submission" date="2021-03" db="EMBL/GenBank/DDBJ databases">
        <title>Sequencing the genomes of 1000 actinobacteria strains.</title>
        <authorList>
            <person name="Klenk H.-P."/>
        </authorList>
    </citation>
    <scope>NUCLEOTIDE SEQUENCE [LARGE SCALE GENOMIC DNA]</scope>
    <source>
        <strain evidence="7 8">DSM 46670</strain>
    </source>
</reference>
<keyword evidence="2 4" id="KW-0378">Hydrolase</keyword>
<sequence length="466" mass="49299">MDRRQLLRTSAVVAAAAAVSPSLVSTALASSAQLTTARLTAEIPTLPWPAANDIVAATRLPIFPSVNFLATDPKYGAKGDNSTDNTAAFRKAIDAASAAGGGHVIVPKGNYVTGAIHLKSNVDFHLESGAVLKFSSDGSKFPTVLTRYEGIECMNRSPMVYAYGQTNIALTGSGTLDANATSSWNKGSDRAWLESRISAGVTDPAKRVFPGSGHTARSTFIEPYNCDTVLIQGVTLKNPKFWQIHPTLCKNVTVDGVKTDPSTAANNTDGVDPESCDHVVIANCTLGAHDDNVAIKSGRDADGRRVNVPCQNLVVVNCTMNGNWGAITCGSEQTGGIRNVYGYKLNVIGATKFALYVKSNTKRGGFSQNINLDSVSGTFVRSFVFVTTTYNNQTGDFPPAFGPFTVSNSSCTKAARVFDVSGLPNAHIKGLEARDCKFTGVADTSNILNNVDGRKFTNVTVNGKPI</sequence>
<dbReference type="Pfam" id="PF12708">
    <property type="entry name" value="Pect-lyase_RHGA_epim"/>
    <property type="match status" value="1"/>
</dbReference>
<evidence type="ECO:0000256" key="4">
    <source>
        <dbReference type="RuleBase" id="RU361169"/>
    </source>
</evidence>
<evidence type="ECO:0000256" key="3">
    <source>
        <dbReference type="ARBA" id="ARBA00023295"/>
    </source>
</evidence>
<comment type="caution">
    <text evidence="7">The sequence shown here is derived from an EMBL/GenBank/DDBJ whole genome shotgun (WGS) entry which is preliminary data.</text>
</comment>
<keyword evidence="8" id="KW-1185">Reference proteome</keyword>
<organism evidence="7 8">
    <name type="scientific">Kibdelosporangium banguiense</name>
    <dbReference type="NCBI Taxonomy" id="1365924"/>
    <lineage>
        <taxon>Bacteria</taxon>
        <taxon>Bacillati</taxon>
        <taxon>Actinomycetota</taxon>
        <taxon>Actinomycetes</taxon>
        <taxon>Pseudonocardiales</taxon>
        <taxon>Pseudonocardiaceae</taxon>
        <taxon>Kibdelosporangium</taxon>
    </lineage>
</organism>
<evidence type="ECO:0000313" key="8">
    <source>
        <dbReference type="Proteomes" id="UP001519332"/>
    </source>
</evidence>
<dbReference type="InterPro" id="IPR051801">
    <property type="entry name" value="GH28_Enzymes"/>
</dbReference>
<proteinExistence type="inferred from homology"/>
<gene>
    <name evidence="7" type="ORF">JOF56_000610</name>
</gene>
<dbReference type="PANTHER" id="PTHR31339:SF9">
    <property type="entry name" value="PLASMIN AND FIBRONECTIN-BINDING PROTEIN A"/>
    <property type="match status" value="1"/>
</dbReference>
<evidence type="ECO:0000256" key="1">
    <source>
        <dbReference type="ARBA" id="ARBA00008834"/>
    </source>
</evidence>